<dbReference type="AlphaFoldDB" id="A0ABC9FF25"/>
<organism evidence="2 3">
    <name type="scientific">Urochloa decumbens</name>
    <dbReference type="NCBI Taxonomy" id="240449"/>
    <lineage>
        <taxon>Eukaryota</taxon>
        <taxon>Viridiplantae</taxon>
        <taxon>Streptophyta</taxon>
        <taxon>Embryophyta</taxon>
        <taxon>Tracheophyta</taxon>
        <taxon>Spermatophyta</taxon>
        <taxon>Magnoliopsida</taxon>
        <taxon>Liliopsida</taxon>
        <taxon>Poales</taxon>
        <taxon>Poaceae</taxon>
        <taxon>PACMAD clade</taxon>
        <taxon>Panicoideae</taxon>
        <taxon>Panicodae</taxon>
        <taxon>Paniceae</taxon>
        <taxon>Melinidinae</taxon>
        <taxon>Urochloa</taxon>
    </lineage>
</organism>
<accession>A0ABC9FF25</accession>
<evidence type="ECO:0000256" key="1">
    <source>
        <dbReference type="SAM" id="SignalP"/>
    </source>
</evidence>
<name>A0ABC9FF25_9POAL</name>
<keyword evidence="1" id="KW-0732">Signal</keyword>
<keyword evidence="3" id="KW-1185">Reference proteome</keyword>
<proteinExistence type="predicted"/>
<evidence type="ECO:0000313" key="2">
    <source>
        <dbReference type="EMBL" id="CAL5074290.1"/>
    </source>
</evidence>
<evidence type="ECO:0000313" key="3">
    <source>
        <dbReference type="Proteomes" id="UP001497457"/>
    </source>
</evidence>
<gene>
    <name evidence="2" type="ORF">URODEC1_LOCUS105127</name>
</gene>
<dbReference type="EMBL" id="OZ075116">
    <property type="protein sequence ID" value="CAL5074290.1"/>
    <property type="molecule type" value="Genomic_DNA"/>
</dbReference>
<sequence length="116" mass="11652">MATPSAAALKVAAVCILLLCVGSDLARSALASSPDDQEAARAGALLRELLVAHELAGELGLLDARQHGNVAAVCTPACQNCLIVCAITCVLNTNPAACFANCTVTAGCFGKALLVD</sequence>
<feature type="chain" id="PRO_5044890209" evidence="1">
    <location>
        <begin position="32"/>
        <end position="116"/>
    </location>
</feature>
<feature type="signal peptide" evidence="1">
    <location>
        <begin position="1"/>
        <end position="31"/>
    </location>
</feature>
<reference evidence="2" key="1">
    <citation type="submission" date="2024-10" db="EMBL/GenBank/DDBJ databases">
        <authorList>
            <person name="Ryan C."/>
        </authorList>
    </citation>
    <scope>NUCLEOTIDE SEQUENCE [LARGE SCALE GENOMIC DNA]</scope>
</reference>
<protein>
    <submittedName>
        <fullName evidence="2">Uncharacterized protein</fullName>
    </submittedName>
</protein>
<dbReference type="Proteomes" id="UP001497457">
    <property type="component" value="Chromosome 6rd"/>
</dbReference>